<dbReference type="EMBL" id="UARD01000022">
    <property type="protein sequence ID" value="SPV20572.1"/>
    <property type="molecule type" value="Genomic_DNA"/>
</dbReference>
<evidence type="ECO:0000313" key="1">
    <source>
        <dbReference type="EMBL" id="SPV20572.1"/>
    </source>
</evidence>
<reference evidence="1 2" key="1">
    <citation type="submission" date="2018-06" db="EMBL/GenBank/DDBJ databases">
        <authorList>
            <consortium name="Pathogen Informatics"/>
            <person name="Doyle S."/>
        </authorList>
    </citation>
    <scope>NUCLEOTIDE SEQUENCE [LARGE SCALE GENOMIC DNA]</scope>
    <source>
        <strain evidence="1 2">NCTC10661</strain>
    </source>
</reference>
<gene>
    <name evidence="1" type="ORF">NCTC10661_03938</name>
</gene>
<evidence type="ECO:0000313" key="2">
    <source>
        <dbReference type="Proteomes" id="UP000250416"/>
    </source>
</evidence>
<dbReference type="Proteomes" id="UP000250416">
    <property type="component" value="Unassembled WGS sequence"/>
</dbReference>
<accession>A0AAE8T460</accession>
<sequence length="63" mass="7102">MLRIQRQPFAMLQTNVPALALAEALVFGVTNRLLELATQRMERIESLNTGGIERHANSRDLPE</sequence>
<organism evidence="1 2">
    <name type="scientific">Burkholderia cepacia</name>
    <name type="common">Pseudomonas cepacia</name>
    <dbReference type="NCBI Taxonomy" id="292"/>
    <lineage>
        <taxon>Bacteria</taxon>
        <taxon>Pseudomonadati</taxon>
        <taxon>Pseudomonadota</taxon>
        <taxon>Betaproteobacteria</taxon>
        <taxon>Burkholderiales</taxon>
        <taxon>Burkholderiaceae</taxon>
        <taxon>Burkholderia</taxon>
        <taxon>Burkholderia cepacia complex</taxon>
    </lineage>
</organism>
<comment type="caution">
    <text evidence="1">The sequence shown here is derived from an EMBL/GenBank/DDBJ whole genome shotgun (WGS) entry which is preliminary data.</text>
</comment>
<proteinExistence type="predicted"/>
<protein>
    <submittedName>
        <fullName evidence="1">RpiR family transcriptional regulator</fullName>
    </submittedName>
</protein>
<name>A0AAE8T460_BURCE</name>
<dbReference type="RefSeq" id="WP_244113296.1">
    <property type="nucleotide sequence ID" value="NZ_CADEUP010000002.1"/>
</dbReference>
<dbReference type="AlphaFoldDB" id="A0AAE8T460"/>